<evidence type="ECO:0000256" key="10">
    <source>
        <dbReference type="ARBA" id="ARBA00023157"/>
    </source>
</evidence>
<organismHost>
    <name type="scientific">Odocoileus hemionus</name>
    <name type="common">Mule deer</name>
    <name type="synonym">Cervus hemionus</name>
    <dbReference type="NCBI Taxonomy" id="9872"/>
</organismHost>
<dbReference type="InterPro" id="IPR003598">
    <property type="entry name" value="Ig_sub2"/>
</dbReference>
<evidence type="ECO:0000256" key="1">
    <source>
        <dbReference type="ARBA" id="ARBA00004613"/>
    </source>
</evidence>
<gene>
    <name evidence="19" type="ORF">DpV83gp147a</name>
</gene>
<evidence type="ECO:0000256" key="4">
    <source>
        <dbReference type="ARBA" id="ARBA00022525"/>
    </source>
</evidence>
<keyword evidence="8" id="KW-0677">Repeat</keyword>
<comment type="similarity">
    <text evidence="2">Belongs to the interleukin-1 receptor family.</text>
</comment>
<comment type="function">
    <text evidence="17">Counteracts the antiviral effects of host IFN-alpha/beta and key IFN-inducible proteins involved in viral RNA degradation suxh as host OAS1. Acts as a soluble IFN-alpha receptor and thus inhibits the interaction between host IFN-alpha and its receptor.</text>
</comment>
<dbReference type="InterPro" id="IPR015621">
    <property type="entry name" value="IL-1_rcpt_fam"/>
</dbReference>
<reference evidence="19 20" key="1">
    <citation type="journal article" date="2005" name="J. Virol.">
        <title>Genome of deerpox virus.</title>
        <authorList>
            <person name="Afonso C.L."/>
            <person name="Delhon G."/>
            <person name="Tulman E.R."/>
            <person name="Lu Z."/>
            <person name="Zsak A."/>
            <person name="Becerra V.M."/>
            <person name="Zsak L."/>
            <person name="Kutish G.F."/>
            <person name="Rock D.L."/>
        </authorList>
    </citation>
    <scope>NUCLEOTIDE SEQUENCE [LARGE SCALE GENOMIC DNA]</scope>
    <source>
        <strain evidence="20">Mule deer/United States/W-848-83/1983</strain>
    </source>
</reference>
<dbReference type="Gene3D" id="2.60.40.10">
    <property type="entry name" value="Immunoglobulins"/>
    <property type="match status" value="3"/>
</dbReference>
<dbReference type="PANTHER" id="PTHR11890">
    <property type="entry name" value="INTERLEUKIN-1 RECEPTOR FAMILY MEMBER"/>
    <property type="match status" value="1"/>
</dbReference>
<feature type="domain" description="Ig-like" evidence="18">
    <location>
        <begin position="107"/>
        <end position="242"/>
    </location>
</feature>
<dbReference type="InterPro" id="IPR007110">
    <property type="entry name" value="Ig-like_dom"/>
</dbReference>
<evidence type="ECO:0000313" key="19">
    <source>
        <dbReference type="EMBL" id="ABI99302.1"/>
    </source>
</evidence>
<evidence type="ECO:0000256" key="11">
    <source>
        <dbReference type="ARBA" id="ARBA00023180"/>
    </source>
</evidence>
<keyword evidence="14" id="KW-0393">Immunoglobulin domain</keyword>
<dbReference type="GeneID" id="3346418"/>
<evidence type="ECO:0000256" key="5">
    <source>
        <dbReference type="ARBA" id="ARBA00022581"/>
    </source>
</evidence>
<dbReference type="MEROPS" id="I43.001"/>
<dbReference type="CDD" id="cd00096">
    <property type="entry name" value="Ig"/>
    <property type="match status" value="1"/>
</dbReference>
<dbReference type="InterPro" id="IPR013783">
    <property type="entry name" value="Ig-like_fold"/>
</dbReference>
<evidence type="ECO:0000256" key="7">
    <source>
        <dbReference type="ARBA" id="ARBA00022729"/>
    </source>
</evidence>
<comment type="subunit">
    <text evidence="15">Interacts with host IFNA1.</text>
</comment>
<dbReference type="EMBL" id="AY689436">
    <property type="protein sequence ID" value="ABI99302.1"/>
    <property type="molecule type" value="Genomic_DNA"/>
</dbReference>
<dbReference type="OrthoDB" id="4713at10239"/>
<sequence>MKINILFLKKMILKLLYIFMVSATAINLENDLIELYNGYKGLLSEHLKTVINESCLFVGEDTKFATNKELLRLTCPITKDRLLGFVTQNKNNYDVMWETISYNVTSPYISNSNIDDQNLILIPYNESIHGDTFLCTVSYMELCFQSIIHIMKYSAMDSCKKSDMSELSISVDLYCGILHYPYTTIDWYKDGKKLYIDNKKYSNNNKRFLTITNITHEDGGIYKCNGYQDLDNITYSTSRCIEVSIKKVYDFILYELPTNTNVTEGENVTIDCYAVSNPEDYIVLMWEDVSFGISAYQISYDSEYKDENTILWNTKLFLNNIKNEDNGTIYTCSGFNDYITKVTTTTLIIT</sequence>
<keyword evidence="6" id="KW-1090">Inhibition of host innate immune response by virus</keyword>
<dbReference type="SUPFAM" id="SSF48726">
    <property type="entry name" value="Immunoglobulin"/>
    <property type="match status" value="2"/>
</dbReference>
<evidence type="ECO:0000256" key="17">
    <source>
        <dbReference type="ARBA" id="ARBA00045444"/>
    </source>
</evidence>
<dbReference type="GO" id="GO:0052170">
    <property type="term" value="P:symbiont-mediated suppression of host innate immune response"/>
    <property type="evidence" value="ECO:0007669"/>
    <property type="project" value="UniProtKB-KW"/>
</dbReference>
<keyword evidence="3" id="KW-0244">Early protein</keyword>
<evidence type="ECO:0000256" key="13">
    <source>
        <dbReference type="ARBA" id="ARBA00023280"/>
    </source>
</evidence>
<keyword evidence="10" id="KW-1015">Disulfide bond</keyword>
<dbReference type="GO" id="GO:0039502">
    <property type="term" value="P:symbiont-mediated suppression of host type I interferon-mediated signaling pathway"/>
    <property type="evidence" value="ECO:0007669"/>
    <property type="project" value="UniProtKB-KW"/>
</dbReference>
<dbReference type="InterPro" id="IPR036179">
    <property type="entry name" value="Ig-like_dom_sf"/>
</dbReference>
<dbReference type="SMART" id="SM00409">
    <property type="entry name" value="IG"/>
    <property type="match status" value="2"/>
</dbReference>
<dbReference type="PROSITE" id="PS50835">
    <property type="entry name" value="IG_LIKE"/>
    <property type="match status" value="2"/>
</dbReference>
<keyword evidence="11" id="KW-0325">Glycoprotein</keyword>
<keyword evidence="5" id="KW-0945">Host-virus interaction</keyword>
<evidence type="ECO:0000256" key="3">
    <source>
        <dbReference type="ARBA" id="ARBA00022518"/>
    </source>
</evidence>
<dbReference type="KEGG" id="vg:3346418"/>
<protein>
    <recommendedName>
        <fullName evidence="16">Soluble interferon alpha/beta receptor OPG204</fullName>
    </recommendedName>
</protein>
<dbReference type="GO" id="GO:0005576">
    <property type="term" value="C:extracellular region"/>
    <property type="evidence" value="ECO:0007669"/>
    <property type="project" value="UniProtKB-SubCell"/>
</dbReference>
<name>Q08FK5_DPV83</name>
<dbReference type="SMART" id="SM00408">
    <property type="entry name" value="IGc2"/>
    <property type="match status" value="2"/>
</dbReference>
<evidence type="ECO:0000259" key="18">
    <source>
        <dbReference type="PROSITE" id="PS50835"/>
    </source>
</evidence>
<dbReference type="Pfam" id="PF13895">
    <property type="entry name" value="Ig_2"/>
    <property type="match status" value="1"/>
</dbReference>
<evidence type="ECO:0000256" key="8">
    <source>
        <dbReference type="ARBA" id="ARBA00022737"/>
    </source>
</evidence>
<accession>Q08FK5</accession>
<feature type="domain" description="Ig-like" evidence="18">
    <location>
        <begin position="246"/>
        <end position="350"/>
    </location>
</feature>
<evidence type="ECO:0000256" key="12">
    <source>
        <dbReference type="ARBA" id="ARBA00023258"/>
    </source>
</evidence>
<dbReference type="PANTHER" id="PTHR11890:SF44">
    <property type="entry name" value="X-LINKED INTERLEUKIN-1 RECEPTOR ACCESSORY PROTEIN-LIKE 2"/>
    <property type="match status" value="1"/>
</dbReference>
<keyword evidence="9" id="KW-1114">Inhibition of host interferon signaling pathway by virus</keyword>
<comment type="subcellular location">
    <subcellularLocation>
        <location evidence="1">Secreted</location>
    </subcellularLocation>
</comment>
<keyword evidence="20" id="KW-1185">Reference proteome</keyword>
<evidence type="ECO:0000256" key="15">
    <source>
        <dbReference type="ARBA" id="ARBA00038761"/>
    </source>
</evidence>
<dbReference type="InterPro" id="IPR003599">
    <property type="entry name" value="Ig_sub"/>
</dbReference>
<dbReference type="Pfam" id="PF13927">
    <property type="entry name" value="Ig_3"/>
    <property type="match status" value="1"/>
</dbReference>
<dbReference type="SMR" id="Q08FK5"/>
<dbReference type="Proteomes" id="UP000000866">
    <property type="component" value="Segment"/>
</dbReference>
<keyword evidence="13" id="KW-0899">Viral immunoevasion</keyword>
<evidence type="ECO:0000313" key="20">
    <source>
        <dbReference type="Proteomes" id="UP000000866"/>
    </source>
</evidence>
<organism evidence="19 20">
    <name type="scientific">Deerpox virus (strain Mule deer/United States/W-848-83/1983)</name>
    <name type="common">DPV</name>
    <dbReference type="NCBI Taxonomy" id="305674"/>
    <lineage>
        <taxon>Viruses</taxon>
        <taxon>Varidnaviria</taxon>
        <taxon>Bamfordvirae</taxon>
        <taxon>Nucleocytoviricota</taxon>
        <taxon>Pokkesviricetes</taxon>
        <taxon>Chitovirales</taxon>
        <taxon>Poxviridae</taxon>
        <taxon>Chordopoxvirinae</taxon>
        <taxon>Cervidpoxvirus</taxon>
        <taxon>Cervidpoxvirus muledeerpox</taxon>
        <taxon>Mule deerpox virus</taxon>
    </lineage>
</organism>
<keyword evidence="4" id="KW-0964">Secreted</keyword>
<evidence type="ECO:0000256" key="6">
    <source>
        <dbReference type="ARBA" id="ARBA00022632"/>
    </source>
</evidence>
<evidence type="ECO:0000256" key="2">
    <source>
        <dbReference type="ARBA" id="ARBA00009752"/>
    </source>
</evidence>
<keyword evidence="12" id="KW-0922">Interferon antiviral system evasion</keyword>
<proteinExistence type="inferred from homology"/>
<keyword evidence="7" id="KW-0732">Signal</keyword>
<evidence type="ECO:0000256" key="14">
    <source>
        <dbReference type="ARBA" id="ARBA00023319"/>
    </source>
</evidence>
<dbReference type="RefSeq" id="YP_227522.1">
    <property type="nucleotide sequence ID" value="NC_006966.1"/>
</dbReference>
<evidence type="ECO:0000256" key="16">
    <source>
        <dbReference type="ARBA" id="ARBA00041012"/>
    </source>
</evidence>
<evidence type="ECO:0000256" key="9">
    <source>
        <dbReference type="ARBA" id="ARBA00022830"/>
    </source>
</evidence>